<name>A0A150WQN0_BDEBC</name>
<sequence>MKVFQVDPRSKATLEASALETLEEFNRGLLKRPQPLDIEKLVEFYMPQSFGWHLDPQETLHPGVEGYCDPKTKTLVIPEITLESLSSDGRSRFTVAHEFAHVKEHREQMKERMLEYDENSERLYRRSRSEIVVYRDPEWQANFLGGALLMPEVHVIEMLHAARGPSSRLAQRMAMIFNVSLQAATVRMNAVWKSHFE</sequence>
<evidence type="ECO:0000313" key="3">
    <source>
        <dbReference type="Proteomes" id="UP000075320"/>
    </source>
</evidence>
<dbReference type="RefSeq" id="WP_061834381.1">
    <property type="nucleotide sequence ID" value="NZ_LUKE01000001.1"/>
</dbReference>
<dbReference type="Pfam" id="PF06114">
    <property type="entry name" value="Peptidase_M78"/>
    <property type="match status" value="1"/>
</dbReference>
<dbReference type="InterPro" id="IPR052345">
    <property type="entry name" value="Rad_response_metalloprotease"/>
</dbReference>
<dbReference type="PANTHER" id="PTHR43236:SF1">
    <property type="entry name" value="BLL7220 PROTEIN"/>
    <property type="match status" value="1"/>
</dbReference>
<organism evidence="2 3">
    <name type="scientific">Bdellovibrio bacteriovorus</name>
    <dbReference type="NCBI Taxonomy" id="959"/>
    <lineage>
        <taxon>Bacteria</taxon>
        <taxon>Pseudomonadati</taxon>
        <taxon>Bdellovibrionota</taxon>
        <taxon>Bdellovibrionia</taxon>
        <taxon>Bdellovibrionales</taxon>
        <taxon>Pseudobdellovibrionaceae</taxon>
        <taxon>Bdellovibrio</taxon>
    </lineage>
</organism>
<dbReference type="EMBL" id="LUKE01000001">
    <property type="protein sequence ID" value="KYG66803.1"/>
    <property type="molecule type" value="Genomic_DNA"/>
</dbReference>
<evidence type="ECO:0000259" key="1">
    <source>
        <dbReference type="Pfam" id="PF06114"/>
    </source>
</evidence>
<reference evidence="2 3" key="1">
    <citation type="submission" date="2016-03" db="EMBL/GenBank/DDBJ databases">
        <authorList>
            <person name="Ploux O."/>
        </authorList>
    </citation>
    <scope>NUCLEOTIDE SEQUENCE [LARGE SCALE GENOMIC DNA]</scope>
    <source>
        <strain evidence="2 3">R0</strain>
    </source>
</reference>
<accession>A0A150WQN0</accession>
<proteinExistence type="predicted"/>
<protein>
    <recommendedName>
        <fullName evidence="1">IrrE N-terminal-like domain-containing protein</fullName>
    </recommendedName>
</protein>
<comment type="caution">
    <text evidence="2">The sequence shown here is derived from an EMBL/GenBank/DDBJ whole genome shotgun (WGS) entry which is preliminary data.</text>
</comment>
<dbReference type="OrthoDB" id="9794834at2"/>
<evidence type="ECO:0000313" key="2">
    <source>
        <dbReference type="EMBL" id="KYG66803.1"/>
    </source>
</evidence>
<feature type="domain" description="IrrE N-terminal-like" evidence="1">
    <location>
        <begin position="77"/>
        <end position="188"/>
    </location>
</feature>
<gene>
    <name evidence="2" type="ORF">AZI86_07130</name>
</gene>
<dbReference type="PANTHER" id="PTHR43236">
    <property type="entry name" value="ANTITOXIN HIGA1"/>
    <property type="match status" value="1"/>
</dbReference>
<dbReference type="InterPro" id="IPR010359">
    <property type="entry name" value="IrrE_HExxH"/>
</dbReference>
<dbReference type="Proteomes" id="UP000075320">
    <property type="component" value="Unassembled WGS sequence"/>
</dbReference>
<keyword evidence="3" id="KW-1185">Reference proteome</keyword>
<dbReference type="Gene3D" id="1.10.10.2910">
    <property type="match status" value="1"/>
</dbReference>
<dbReference type="AlphaFoldDB" id="A0A150WQN0"/>